<dbReference type="EMBL" id="CP014135">
    <property type="protein sequence ID" value="AMB87443.1"/>
    <property type="molecule type" value="Genomic_DNA"/>
</dbReference>
<gene>
    <name evidence="2" type="ORF">AWM79_19935</name>
</gene>
<keyword evidence="1" id="KW-0472">Membrane</keyword>
<keyword evidence="1" id="KW-0812">Transmembrane</keyword>
<keyword evidence="1" id="KW-1133">Transmembrane helix</keyword>
<reference evidence="2 3" key="1">
    <citation type="submission" date="2016-01" db="EMBL/GenBank/DDBJ databases">
        <authorList>
            <person name="McClelland M."/>
            <person name="Jain A."/>
            <person name="Saraogi P."/>
            <person name="Mendelson R."/>
            <person name="Westerman R."/>
            <person name="SanMiguel P."/>
            <person name="Csonka L."/>
        </authorList>
    </citation>
    <scope>NUCLEOTIDE SEQUENCE [LARGE SCALE GENOMIC DNA]</scope>
    <source>
        <strain evidence="2 3">NCPPB 2472</strain>
    </source>
</reference>
<organism evidence="2 3">
    <name type="scientific">Pseudomonas agarici</name>
    <dbReference type="NCBI Taxonomy" id="46677"/>
    <lineage>
        <taxon>Bacteria</taxon>
        <taxon>Pseudomonadati</taxon>
        <taxon>Pseudomonadota</taxon>
        <taxon>Gammaproteobacteria</taxon>
        <taxon>Pseudomonadales</taxon>
        <taxon>Pseudomonadaceae</taxon>
        <taxon>Pseudomonas</taxon>
    </lineage>
</organism>
<proteinExistence type="predicted"/>
<evidence type="ECO:0000313" key="2">
    <source>
        <dbReference type="EMBL" id="AMB87443.1"/>
    </source>
</evidence>
<evidence type="ECO:0000313" key="3">
    <source>
        <dbReference type="Proteomes" id="UP000063229"/>
    </source>
</evidence>
<dbReference type="KEGG" id="pagb:AWM79_19935"/>
<feature type="transmembrane region" description="Helical" evidence="1">
    <location>
        <begin position="6"/>
        <end position="32"/>
    </location>
</feature>
<keyword evidence="3" id="KW-1185">Reference proteome</keyword>
<dbReference type="STRING" id="46677.AWM79_19935"/>
<dbReference type="AlphaFoldDB" id="A0A0X1T5U9"/>
<dbReference type="Proteomes" id="UP000063229">
    <property type="component" value="Chromosome"/>
</dbReference>
<name>A0A0X1T5U9_PSEAA</name>
<protein>
    <submittedName>
        <fullName evidence="2">Uncharacterized protein</fullName>
    </submittedName>
</protein>
<accession>A0A0X1T5U9</accession>
<sequence length="124" mass="14002">MDSPMTLPPSFCIDCAVMLWIIVNLLVVAALAHWKLDRMEKLLDKCSLIIDSKIGWGKGFMGRTRRVSMVAAALSRPLLHPRCTVIDLEQIRQFPKGLKRLVVGVHISIVLCCIMILLSPYWKS</sequence>
<evidence type="ECO:0000256" key="1">
    <source>
        <dbReference type="SAM" id="Phobius"/>
    </source>
</evidence>
<feature type="transmembrane region" description="Helical" evidence="1">
    <location>
        <begin position="101"/>
        <end position="122"/>
    </location>
</feature>